<gene>
    <name evidence="1" type="ORF">QVD17_27502</name>
</gene>
<dbReference type="EMBL" id="JAUHHV010000007">
    <property type="protein sequence ID" value="KAK1418359.1"/>
    <property type="molecule type" value="Genomic_DNA"/>
</dbReference>
<evidence type="ECO:0000313" key="1">
    <source>
        <dbReference type="EMBL" id="KAK1418359.1"/>
    </source>
</evidence>
<accession>A0AAD8K8L9</accession>
<reference evidence="1" key="1">
    <citation type="journal article" date="2023" name="bioRxiv">
        <title>Improved chromosome-level genome assembly for marigold (Tagetes erecta).</title>
        <authorList>
            <person name="Jiang F."/>
            <person name="Yuan L."/>
            <person name="Wang S."/>
            <person name="Wang H."/>
            <person name="Xu D."/>
            <person name="Wang A."/>
            <person name="Fan W."/>
        </authorList>
    </citation>
    <scope>NUCLEOTIDE SEQUENCE</scope>
    <source>
        <strain evidence="1">WSJ</strain>
        <tissue evidence="1">Leaf</tissue>
    </source>
</reference>
<sequence length="131" mass="14957">MWFPQGPGYVGKCMLLKHSHKPQGSFDYITSVVTFHLEIISFWLTLSLQYSVFTTYFDHRSSKTSSIIFILSNVRTEWFNPLIKCISVLRASNETGLTRTGYGYTGTEQITYISKNRLPSDSSRTDNVKIG</sequence>
<protein>
    <submittedName>
        <fullName evidence="1">Uncharacterized protein</fullName>
    </submittedName>
</protein>
<name>A0AAD8K8L9_TARER</name>
<proteinExistence type="predicted"/>
<dbReference type="Proteomes" id="UP001229421">
    <property type="component" value="Unassembled WGS sequence"/>
</dbReference>
<comment type="caution">
    <text evidence="1">The sequence shown here is derived from an EMBL/GenBank/DDBJ whole genome shotgun (WGS) entry which is preliminary data.</text>
</comment>
<organism evidence="1 2">
    <name type="scientific">Tagetes erecta</name>
    <name type="common">African marigold</name>
    <dbReference type="NCBI Taxonomy" id="13708"/>
    <lineage>
        <taxon>Eukaryota</taxon>
        <taxon>Viridiplantae</taxon>
        <taxon>Streptophyta</taxon>
        <taxon>Embryophyta</taxon>
        <taxon>Tracheophyta</taxon>
        <taxon>Spermatophyta</taxon>
        <taxon>Magnoliopsida</taxon>
        <taxon>eudicotyledons</taxon>
        <taxon>Gunneridae</taxon>
        <taxon>Pentapetalae</taxon>
        <taxon>asterids</taxon>
        <taxon>campanulids</taxon>
        <taxon>Asterales</taxon>
        <taxon>Asteraceae</taxon>
        <taxon>Asteroideae</taxon>
        <taxon>Heliantheae alliance</taxon>
        <taxon>Tageteae</taxon>
        <taxon>Tagetes</taxon>
    </lineage>
</organism>
<keyword evidence="2" id="KW-1185">Reference proteome</keyword>
<evidence type="ECO:0000313" key="2">
    <source>
        <dbReference type="Proteomes" id="UP001229421"/>
    </source>
</evidence>
<dbReference type="AlphaFoldDB" id="A0AAD8K8L9"/>